<sequence length="539" mass="61900">MVKSKKVWPETPSVMRLKLNLLIDQLEQLPGELLQSCENSNFMVQIKWKGSRKIAGFLLKRSVRNCSSKQQIQASGVVCWNETFDHICKLRKADDTQSYKSWTINLEIQEFSCSNSRNTARILGRGTVDVVEFLNQENERSIRIPINCGNRGHAILTIKLHFVELNAIGSTQLTLSRVLSLGPLSHTRHTTNYQGKLSDCQLDSSASNKGAGFQKSNDKIKRSHSLLRLLSLRPKLSFKNFTRDCENSKLSDMPDNKQTEEIGSWEERRVVSRDGKFELITEIFFASIDQRDEKAAGGNACTVLAAVIADWLHKNPKNMPHRRQFDSLVHEGSSEWRKLCAVTDKNNEFSDQHFDLETVIEAKIRNLSVMTDMSYIGFFSSEDMIERFGFLEGAMTFDNVWNELLHADNAGEGRVYITGWNDHFFVLKVEKDAIYMIDTLGERLFEGCKQAYIMKFHEGSMICKRETEDGCQTEKIENDSEEQEKDYHCKGMGCCREYIKEFLAGLPLRELLEHDLQRGLVEKALHQRLQIEFHYTVPL</sequence>
<dbReference type="PANTHER" id="PTHR31182">
    <property type="entry name" value="C2 NT-TYPE DOMAIN-CONTAINING PROTEIN"/>
    <property type="match status" value="1"/>
</dbReference>
<dbReference type="AlphaFoldDB" id="A0AB40D0J7"/>
<dbReference type="RefSeq" id="XP_039145705.1">
    <property type="nucleotide sequence ID" value="XM_039289771.1"/>
</dbReference>
<protein>
    <submittedName>
        <fullName evidence="3">Uncharacterized protein LOC120282939</fullName>
    </submittedName>
</protein>
<accession>A0AB40D0J7</accession>
<keyword evidence="2" id="KW-1185">Reference proteome</keyword>
<dbReference type="Pfam" id="PF10358">
    <property type="entry name" value="NT-C2"/>
    <property type="match status" value="1"/>
</dbReference>
<dbReference type="Proteomes" id="UP001515500">
    <property type="component" value="Chromosome 18"/>
</dbReference>
<organism evidence="2 3">
    <name type="scientific">Dioscorea cayennensis subsp. rotundata</name>
    <name type="common">White Guinea yam</name>
    <name type="synonym">Dioscorea rotundata</name>
    <dbReference type="NCBI Taxonomy" id="55577"/>
    <lineage>
        <taxon>Eukaryota</taxon>
        <taxon>Viridiplantae</taxon>
        <taxon>Streptophyta</taxon>
        <taxon>Embryophyta</taxon>
        <taxon>Tracheophyta</taxon>
        <taxon>Spermatophyta</taxon>
        <taxon>Magnoliopsida</taxon>
        <taxon>Liliopsida</taxon>
        <taxon>Dioscoreales</taxon>
        <taxon>Dioscoreaceae</taxon>
        <taxon>Dioscorea</taxon>
    </lineage>
</organism>
<feature type="domain" description="C2 NT-type" evidence="1">
    <location>
        <begin position="7"/>
        <end position="164"/>
    </location>
</feature>
<evidence type="ECO:0000313" key="2">
    <source>
        <dbReference type="Proteomes" id="UP001515500"/>
    </source>
</evidence>
<evidence type="ECO:0000313" key="3">
    <source>
        <dbReference type="RefSeq" id="XP_039145705.1"/>
    </source>
</evidence>
<name>A0AB40D0J7_DIOCR</name>
<gene>
    <name evidence="3" type="primary">LOC120282939</name>
</gene>
<dbReference type="InterPro" id="IPR019448">
    <property type="entry name" value="NT-C2"/>
</dbReference>
<evidence type="ECO:0000259" key="1">
    <source>
        <dbReference type="PROSITE" id="PS51840"/>
    </source>
</evidence>
<dbReference type="GeneID" id="120282939"/>
<proteinExistence type="predicted"/>
<reference evidence="3" key="1">
    <citation type="submission" date="2025-08" db="UniProtKB">
        <authorList>
            <consortium name="RefSeq"/>
        </authorList>
    </citation>
    <scope>IDENTIFICATION</scope>
</reference>
<dbReference type="PROSITE" id="PS51840">
    <property type="entry name" value="C2_NT"/>
    <property type="match status" value="1"/>
</dbReference>
<dbReference type="PANTHER" id="PTHR31182:SF21">
    <property type="entry name" value="C2 NT-TYPE DOMAIN-CONTAINING PROTEIN"/>
    <property type="match status" value="1"/>
</dbReference>